<evidence type="ECO:0000313" key="4">
    <source>
        <dbReference type="Proteomes" id="UP000886885"/>
    </source>
</evidence>
<name>A0A8X8CEW8_POPTO</name>
<sequence>MSSMAATTRRRSFDPDITRWVIEFILRQLQIPVLTINKILTNRHVPLSNTSPRFKKTLLLRQIDADIEDGSVSEKTLDAIEMVEQIDRNEGDLIMDSMKNAYCAVAVECTVKYMLGNLQRARKGKFLEAVERVWKKRVAGLKREGKSKLVTGKLMKCFEEMEVALKDDVVAKRWLKMNTRNEAAEMVRIYLGEAVAVIGPVLVEMVARMEMRGDGGLLCRKRGEGENEGVGLNLGGGELNGLVEKSREGGGGENGVAGVNVGGGRVCIDVDAGEGCSRLADGNLELGPADMSAKESREGGGGENGAVEVNVGGGRVCIDVNAGEGCSRSDDENLELGPADMPAKKSSEIQKNNMVRKHRHVVPIKRPKGPVKITNTETAVGVVASSLYDTITTDKVNTARGKLMASSKELRARVKDPLPDTIKQADNIMAEMARNLSNQGTLAEIQSGKGADTVISELARKIINPDPSGKNQNGEDAGSSFLSANQTAVPSAQNQCGKDTDACNPSANHTVEPFAENPNQSEVDAANHFTNQTAVPSIRNEKGKGVDAPNLSANLSKKANTGVASCSHQNNVSKPSLMERNATARTFEFVEYIFLNRAYGFLAVQTSVQNVFILSLGWDDSIDDSSEGTGDQMNRIHLDSPKRKAVSPLKKYELARIAKRRKPKRWSLEEEDALREAVKKYVVLLGKALGKSSFLSLYGKGNWKLIWNSRRDVFQERTEVDLKDKWRNMTRYG</sequence>
<dbReference type="EMBL" id="JAAWWB010000025">
    <property type="protein sequence ID" value="KAG6752524.1"/>
    <property type="molecule type" value="Genomic_DNA"/>
</dbReference>
<dbReference type="CDD" id="cd11660">
    <property type="entry name" value="SANT_TRF"/>
    <property type="match status" value="1"/>
</dbReference>
<dbReference type="SMART" id="SM00717">
    <property type="entry name" value="SANT"/>
    <property type="match status" value="1"/>
</dbReference>
<protein>
    <recommendedName>
        <fullName evidence="2">Myb-like domain-containing protein</fullName>
    </recommendedName>
</protein>
<dbReference type="InterPro" id="IPR001005">
    <property type="entry name" value="SANT/Myb"/>
</dbReference>
<evidence type="ECO:0000313" key="3">
    <source>
        <dbReference type="EMBL" id="KAG6752524.1"/>
    </source>
</evidence>
<feature type="domain" description="Myb-like" evidence="2">
    <location>
        <begin position="658"/>
        <end position="730"/>
    </location>
</feature>
<feature type="compositionally biased region" description="Polar residues" evidence="1">
    <location>
        <begin position="486"/>
        <end position="509"/>
    </location>
</feature>
<evidence type="ECO:0000256" key="1">
    <source>
        <dbReference type="SAM" id="MobiDB-lite"/>
    </source>
</evidence>
<dbReference type="PANTHER" id="PTHR46993:SF6">
    <property type="entry name" value="MYB TRANSCRIPTION FACTOR"/>
    <property type="match status" value="1"/>
</dbReference>
<dbReference type="Proteomes" id="UP000886885">
    <property type="component" value="Chromosome 13A"/>
</dbReference>
<organism evidence="3 4">
    <name type="scientific">Populus tomentosa</name>
    <name type="common">Chinese white poplar</name>
    <dbReference type="NCBI Taxonomy" id="118781"/>
    <lineage>
        <taxon>Eukaryota</taxon>
        <taxon>Viridiplantae</taxon>
        <taxon>Streptophyta</taxon>
        <taxon>Embryophyta</taxon>
        <taxon>Tracheophyta</taxon>
        <taxon>Spermatophyta</taxon>
        <taxon>Magnoliopsida</taxon>
        <taxon>eudicotyledons</taxon>
        <taxon>Gunneridae</taxon>
        <taxon>Pentapetalae</taxon>
        <taxon>rosids</taxon>
        <taxon>fabids</taxon>
        <taxon>Malpighiales</taxon>
        <taxon>Salicaceae</taxon>
        <taxon>Saliceae</taxon>
        <taxon>Populus</taxon>
    </lineage>
</organism>
<comment type="caution">
    <text evidence="3">The sequence shown here is derived from an EMBL/GenBank/DDBJ whole genome shotgun (WGS) entry which is preliminary data.</text>
</comment>
<proteinExistence type="predicted"/>
<feature type="region of interest" description="Disordered" evidence="1">
    <location>
        <begin position="486"/>
        <end position="515"/>
    </location>
</feature>
<accession>A0A8X8CEW8</accession>
<dbReference type="OrthoDB" id="608866at2759"/>
<dbReference type="PANTHER" id="PTHR46993">
    <property type="entry name" value="MYB TRANSCRIPTION FACTOR"/>
    <property type="match status" value="1"/>
</dbReference>
<dbReference type="PROSITE" id="PS50090">
    <property type="entry name" value="MYB_LIKE"/>
    <property type="match status" value="1"/>
</dbReference>
<evidence type="ECO:0000259" key="2">
    <source>
        <dbReference type="PROSITE" id="PS50090"/>
    </source>
</evidence>
<gene>
    <name evidence="3" type="ORF">POTOM_044762</name>
</gene>
<keyword evidence="4" id="KW-1185">Reference proteome</keyword>
<dbReference type="AlphaFoldDB" id="A0A8X8CEW8"/>
<reference evidence="3" key="1">
    <citation type="journal article" date="2020" name="bioRxiv">
        <title>Hybrid origin of Populus tomentosa Carr. identified through genome sequencing and phylogenomic analysis.</title>
        <authorList>
            <person name="An X."/>
            <person name="Gao K."/>
            <person name="Chen Z."/>
            <person name="Li J."/>
            <person name="Yang X."/>
            <person name="Yang X."/>
            <person name="Zhou J."/>
            <person name="Guo T."/>
            <person name="Zhao T."/>
            <person name="Huang S."/>
            <person name="Miao D."/>
            <person name="Khan W.U."/>
            <person name="Rao P."/>
            <person name="Ye M."/>
            <person name="Lei B."/>
            <person name="Liao W."/>
            <person name="Wang J."/>
            <person name="Ji L."/>
            <person name="Li Y."/>
            <person name="Guo B."/>
            <person name="Mustafa N.S."/>
            <person name="Li S."/>
            <person name="Yun Q."/>
            <person name="Keller S.R."/>
            <person name="Mao J."/>
            <person name="Zhang R."/>
            <person name="Strauss S.H."/>
        </authorList>
    </citation>
    <scope>NUCLEOTIDE SEQUENCE</scope>
    <source>
        <strain evidence="3">GM15</strain>
        <tissue evidence="3">Leaf</tissue>
    </source>
</reference>